<dbReference type="Gene3D" id="3.60.10.10">
    <property type="entry name" value="Endonuclease/exonuclease/phosphatase"/>
    <property type="match status" value="1"/>
</dbReference>
<keyword evidence="3" id="KW-1185">Reference proteome</keyword>
<protein>
    <recommendedName>
        <fullName evidence="1">Endonuclease/exonuclease/phosphatase domain-containing protein</fullName>
    </recommendedName>
</protein>
<proteinExistence type="predicted"/>
<gene>
    <name evidence="2" type="ORF">TNIN_206481</name>
</gene>
<evidence type="ECO:0000313" key="3">
    <source>
        <dbReference type="Proteomes" id="UP000886998"/>
    </source>
</evidence>
<dbReference type="InterPro" id="IPR005135">
    <property type="entry name" value="Endo/exonuclease/phosphatase"/>
</dbReference>
<name>A0A8X7C883_9ARAC</name>
<reference evidence="2" key="1">
    <citation type="submission" date="2020-08" db="EMBL/GenBank/DDBJ databases">
        <title>Multicomponent nature underlies the extraordinary mechanical properties of spider dragline silk.</title>
        <authorList>
            <person name="Kono N."/>
            <person name="Nakamura H."/>
            <person name="Mori M."/>
            <person name="Yoshida Y."/>
            <person name="Ohtoshi R."/>
            <person name="Malay A.D."/>
            <person name="Moran D.A.P."/>
            <person name="Tomita M."/>
            <person name="Numata K."/>
            <person name="Arakawa K."/>
        </authorList>
    </citation>
    <scope>NUCLEOTIDE SEQUENCE</scope>
</reference>
<dbReference type="AlphaFoldDB" id="A0A8X7C883"/>
<comment type="caution">
    <text evidence="2">The sequence shown here is derived from an EMBL/GenBank/DDBJ whole genome shotgun (WGS) entry which is preliminary data.</text>
</comment>
<dbReference type="OrthoDB" id="7474049at2759"/>
<accession>A0A8X7C883</accession>
<feature type="domain" description="Endonuclease/exonuclease/phosphatase" evidence="1">
    <location>
        <begin position="42"/>
        <end position="110"/>
    </location>
</feature>
<evidence type="ECO:0000313" key="2">
    <source>
        <dbReference type="EMBL" id="GFY61396.1"/>
    </source>
</evidence>
<dbReference type="Pfam" id="PF14529">
    <property type="entry name" value="Exo_endo_phos_2"/>
    <property type="match status" value="1"/>
</dbReference>
<dbReference type="Proteomes" id="UP000886998">
    <property type="component" value="Unassembled WGS sequence"/>
</dbReference>
<dbReference type="SUPFAM" id="SSF56219">
    <property type="entry name" value="DNase I-like"/>
    <property type="match status" value="1"/>
</dbReference>
<organism evidence="2 3">
    <name type="scientific">Trichonephila inaurata madagascariensis</name>
    <dbReference type="NCBI Taxonomy" id="2747483"/>
    <lineage>
        <taxon>Eukaryota</taxon>
        <taxon>Metazoa</taxon>
        <taxon>Ecdysozoa</taxon>
        <taxon>Arthropoda</taxon>
        <taxon>Chelicerata</taxon>
        <taxon>Arachnida</taxon>
        <taxon>Araneae</taxon>
        <taxon>Araneomorphae</taxon>
        <taxon>Entelegynae</taxon>
        <taxon>Araneoidea</taxon>
        <taxon>Nephilidae</taxon>
        <taxon>Trichonephila</taxon>
        <taxon>Trichonephila inaurata</taxon>
    </lineage>
</organism>
<evidence type="ECO:0000259" key="1">
    <source>
        <dbReference type="Pfam" id="PF14529"/>
    </source>
</evidence>
<dbReference type="InterPro" id="IPR036691">
    <property type="entry name" value="Endo/exonu/phosph_ase_sf"/>
</dbReference>
<dbReference type="GO" id="GO:0003824">
    <property type="term" value="F:catalytic activity"/>
    <property type="evidence" value="ECO:0007669"/>
    <property type="project" value="InterPro"/>
</dbReference>
<sequence>MHRGGGTAILVKNSIPHHSIQIITNTLETSTIVIESHPNNVAICSLYNPPRNEARSLISGLLKIFRNRTQCVVVGDYNAKHTSWSITTVNNPVGTALARLVQASGFVLMAPQEFQAVAGPRLSTSEFPVD</sequence>
<dbReference type="EMBL" id="BMAV01013625">
    <property type="protein sequence ID" value="GFY61396.1"/>
    <property type="molecule type" value="Genomic_DNA"/>
</dbReference>